<protein>
    <recommendedName>
        <fullName evidence="3">SRPBCC family protein</fullName>
    </recommendedName>
</protein>
<evidence type="ECO:0000313" key="2">
    <source>
        <dbReference type="Proteomes" id="UP001610563"/>
    </source>
</evidence>
<evidence type="ECO:0000313" key="1">
    <source>
        <dbReference type="EMBL" id="KAL2784035.1"/>
    </source>
</evidence>
<gene>
    <name evidence="1" type="ORF">BJX66DRAFT_317394</name>
</gene>
<evidence type="ECO:0008006" key="3">
    <source>
        <dbReference type="Google" id="ProtNLM"/>
    </source>
</evidence>
<comment type="caution">
    <text evidence="1">The sequence shown here is derived from an EMBL/GenBank/DDBJ whole genome shotgun (WGS) entry which is preliminary data.</text>
</comment>
<dbReference type="Proteomes" id="UP001610563">
    <property type="component" value="Unassembled WGS sequence"/>
</dbReference>
<name>A0ABR4FLC9_9EURO</name>
<accession>A0ABR4FLC9</accession>
<organism evidence="1 2">
    <name type="scientific">Aspergillus keveii</name>
    <dbReference type="NCBI Taxonomy" id="714993"/>
    <lineage>
        <taxon>Eukaryota</taxon>
        <taxon>Fungi</taxon>
        <taxon>Dikarya</taxon>
        <taxon>Ascomycota</taxon>
        <taxon>Pezizomycotina</taxon>
        <taxon>Eurotiomycetes</taxon>
        <taxon>Eurotiomycetidae</taxon>
        <taxon>Eurotiales</taxon>
        <taxon>Aspergillaceae</taxon>
        <taxon>Aspergillus</taxon>
        <taxon>Aspergillus subgen. Nidulantes</taxon>
    </lineage>
</organism>
<reference evidence="1 2" key="1">
    <citation type="submission" date="2024-07" db="EMBL/GenBank/DDBJ databases">
        <title>Section-level genome sequencing and comparative genomics of Aspergillus sections Usti and Cavernicolus.</title>
        <authorList>
            <consortium name="Lawrence Berkeley National Laboratory"/>
            <person name="Nybo J.L."/>
            <person name="Vesth T.C."/>
            <person name="Theobald S."/>
            <person name="Frisvad J.C."/>
            <person name="Larsen T.O."/>
            <person name="Kjaerboelling I."/>
            <person name="Rothschild-Mancinelli K."/>
            <person name="Lyhne E.K."/>
            <person name="Kogle M.E."/>
            <person name="Barry K."/>
            <person name="Clum A."/>
            <person name="Na H."/>
            <person name="Ledsgaard L."/>
            <person name="Lin J."/>
            <person name="Lipzen A."/>
            <person name="Kuo A."/>
            <person name="Riley R."/>
            <person name="Mondo S."/>
            <person name="Labutti K."/>
            <person name="Haridas S."/>
            <person name="Pangalinan J."/>
            <person name="Salamov A.A."/>
            <person name="Simmons B.A."/>
            <person name="Magnuson J.K."/>
            <person name="Chen J."/>
            <person name="Drula E."/>
            <person name="Henrissat B."/>
            <person name="Wiebenga A."/>
            <person name="Lubbers R.J."/>
            <person name="Gomes A.C."/>
            <person name="Makela M.R."/>
            <person name="Stajich J."/>
            <person name="Grigoriev I.V."/>
            <person name="Mortensen U.H."/>
            <person name="De Vries R.P."/>
            <person name="Baker S.E."/>
            <person name="Andersen M.R."/>
        </authorList>
    </citation>
    <scope>NUCLEOTIDE SEQUENCE [LARGE SCALE GENOMIC DNA]</scope>
    <source>
        <strain evidence="1 2">CBS 209.92</strain>
    </source>
</reference>
<keyword evidence="2" id="KW-1185">Reference proteome</keyword>
<sequence length="178" mass="20135">MDTAADRHLAELARLAGSIPLEELHLSDIVVVDTTIDGLLPQATKTFRGTLQKLTLSKIKAHSWVDTFDSLWRGRWLLLEQVSVDHLVSTKTGDLVYWCYDENPLVWNAPLGDKILCTLHTPRRTAPNSIGSRSFNITVTYFGKNAQQLFRPLAGEIVGHPDLVQNFEARVSRWVHEY</sequence>
<dbReference type="EMBL" id="JBFTWV010000198">
    <property type="protein sequence ID" value="KAL2784035.1"/>
    <property type="molecule type" value="Genomic_DNA"/>
</dbReference>
<proteinExistence type="predicted"/>